<dbReference type="AlphaFoldDB" id="A0A3M7QAU7"/>
<accession>A0A3M7QAU7</accession>
<protein>
    <submittedName>
        <fullName evidence="1">Uncharacterized protein</fullName>
    </submittedName>
</protein>
<dbReference type="Proteomes" id="UP000276133">
    <property type="component" value="Unassembled WGS sequence"/>
</dbReference>
<comment type="caution">
    <text evidence="1">The sequence shown here is derived from an EMBL/GenBank/DDBJ whole genome shotgun (WGS) entry which is preliminary data.</text>
</comment>
<dbReference type="EMBL" id="REGN01006785">
    <property type="protein sequence ID" value="RNA08284.1"/>
    <property type="molecule type" value="Genomic_DNA"/>
</dbReference>
<evidence type="ECO:0000313" key="1">
    <source>
        <dbReference type="EMBL" id="RNA08284.1"/>
    </source>
</evidence>
<proteinExistence type="predicted"/>
<name>A0A3M7QAU7_BRAPC</name>
<feature type="non-terminal residue" evidence="1">
    <location>
        <position position="110"/>
    </location>
</feature>
<organism evidence="1 2">
    <name type="scientific">Brachionus plicatilis</name>
    <name type="common">Marine rotifer</name>
    <name type="synonym">Brachionus muelleri</name>
    <dbReference type="NCBI Taxonomy" id="10195"/>
    <lineage>
        <taxon>Eukaryota</taxon>
        <taxon>Metazoa</taxon>
        <taxon>Spiralia</taxon>
        <taxon>Gnathifera</taxon>
        <taxon>Rotifera</taxon>
        <taxon>Eurotatoria</taxon>
        <taxon>Monogononta</taxon>
        <taxon>Pseudotrocha</taxon>
        <taxon>Ploima</taxon>
        <taxon>Brachionidae</taxon>
        <taxon>Brachionus</taxon>
    </lineage>
</organism>
<evidence type="ECO:0000313" key="2">
    <source>
        <dbReference type="Proteomes" id="UP000276133"/>
    </source>
</evidence>
<gene>
    <name evidence="1" type="ORF">BpHYR1_012714</name>
</gene>
<reference evidence="1 2" key="1">
    <citation type="journal article" date="2018" name="Sci. Rep.">
        <title>Genomic signatures of local adaptation to the degree of environmental predictability in rotifers.</title>
        <authorList>
            <person name="Franch-Gras L."/>
            <person name="Hahn C."/>
            <person name="Garcia-Roger E.M."/>
            <person name="Carmona M.J."/>
            <person name="Serra M."/>
            <person name="Gomez A."/>
        </authorList>
    </citation>
    <scope>NUCLEOTIDE SEQUENCE [LARGE SCALE GENOMIC DNA]</scope>
    <source>
        <strain evidence="1">HYR1</strain>
    </source>
</reference>
<keyword evidence="2" id="KW-1185">Reference proteome</keyword>
<sequence>MCEETAGLNQSLVDSMNELYNQNILKQEVNDLKAKTVSQQKRECQSTGLALHQEKFTITRRLCAVGVPNTKVSKARRIVRKAVTHASAEDKNYWVLALMVMDNISARTEM</sequence>